<feature type="transmembrane region" description="Helical" evidence="1">
    <location>
        <begin position="229"/>
        <end position="250"/>
    </location>
</feature>
<dbReference type="STRING" id="1121950.SAMN02745243_03662"/>
<keyword evidence="4" id="KW-1185">Reference proteome</keyword>
<dbReference type="EMBL" id="FQZY01000082">
    <property type="protein sequence ID" value="SHK75447.1"/>
    <property type="molecule type" value="Genomic_DNA"/>
</dbReference>
<feature type="domain" description="Glycosyltransferase 2-like" evidence="2">
    <location>
        <begin position="5"/>
        <end position="137"/>
    </location>
</feature>
<dbReference type="InterPro" id="IPR029044">
    <property type="entry name" value="Nucleotide-diphossugar_trans"/>
</dbReference>
<keyword evidence="1" id="KW-0812">Transmembrane</keyword>
<protein>
    <submittedName>
        <fullName evidence="3">Dolichol-phosphate mannosyltransferase</fullName>
    </submittedName>
</protein>
<dbReference type="SUPFAM" id="SSF53448">
    <property type="entry name" value="Nucleotide-diphospho-sugar transferases"/>
    <property type="match status" value="1"/>
</dbReference>
<accession>A0A1M6V1Q7</accession>
<feature type="transmembrane region" description="Helical" evidence="1">
    <location>
        <begin position="262"/>
        <end position="288"/>
    </location>
</feature>
<dbReference type="AlphaFoldDB" id="A0A1M6V1Q7"/>
<keyword evidence="1" id="KW-1133">Transmembrane helix</keyword>
<gene>
    <name evidence="3" type="ORF">SAMN02745243_03662</name>
</gene>
<dbReference type="InterPro" id="IPR050256">
    <property type="entry name" value="Glycosyltransferase_2"/>
</dbReference>
<dbReference type="RefSeq" id="WP_073112961.1">
    <property type="nucleotide sequence ID" value="NZ_FQZY01000082.1"/>
</dbReference>
<dbReference type="InterPro" id="IPR001173">
    <property type="entry name" value="Glyco_trans_2-like"/>
</dbReference>
<dbReference type="PANTHER" id="PTHR48090">
    <property type="entry name" value="UNDECAPRENYL-PHOSPHATE 4-DEOXY-4-FORMAMIDO-L-ARABINOSE TRANSFERASE-RELATED"/>
    <property type="match status" value="1"/>
</dbReference>
<dbReference type="Proteomes" id="UP000184301">
    <property type="component" value="Unassembled WGS sequence"/>
</dbReference>
<evidence type="ECO:0000313" key="4">
    <source>
        <dbReference type="Proteomes" id="UP000184301"/>
    </source>
</evidence>
<organism evidence="3 4">
    <name type="scientific">Hespellia stercorisuis DSM 15480</name>
    <dbReference type="NCBI Taxonomy" id="1121950"/>
    <lineage>
        <taxon>Bacteria</taxon>
        <taxon>Bacillati</taxon>
        <taxon>Bacillota</taxon>
        <taxon>Clostridia</taxon>
        <taxon>Lachnospirales</taxon>
        <taxon>Lachnospiraceae</taxon>
        <taxon>Hespellia</taxon>
    </lineage>
</organism>
<name>A0A1M6V1Q7_9FIRM</name>
<dbReference type="GO" id="GO:0005886">
    <property type="term" value="C:plasma membrane"/>
    <property type="evidence" value="ECO:0007669"/>
    <property type="project" value="TreeGrafter"/>
</dbReference>
<keyword evidence="1" id="KW-0472">Membrane</keyword>
<dbReference type="GO" id="GO:0016757">
    <property type="term" value="F:glycosyltransferase activity"/>
    <property type="evidence" value="ECO:0007669"/>
    <property type="project" value="UniProtKB-KW"/>
</dbReference>
<reference evidence="3 4" key="1">
    <citation type="submission" date="2016-11" db="EMBL/GenBank/DDBJ databases">
        <authorList>
            <person name="Jaros S."/>
            <person name="Januszkiewicz K."/>
            <person name="Wedrychowicz H."/>
        </authorList>
    </citation>
    <scope>NUCLEOTIDE SEQUENCE [LARGE SCALE GENOMIC DNA]</scope>
    <source>
        <strain evidence="3 4">DSM 15480</strain>
    </source>
</reference>
<keyword evidence="3" id="KW-0808">Transferase</keyword>
<dbReference type="Gene3D" id="3.90.550.10">
    <property type="entry name" value="Spore Coat Polysaccharide Biosynthesis Protein SpsA, Chain A"/>
    <property type="match status" value="1"/>
</dbReference>
<evidence type="ECO:0000259" key="2">
    <source>
        <dbReference type="Pfam" id="PF00535"/>
    </source>
</evidence>
<dbReference type="PANTHER" id="PTHR48090:SF8">
    <property type="entry name" value="GLYCOSYLTRANSFERASE CSBB-RELATED"/>
    <property type="match status" value="1"/>
</dbReference>
<proteinExistence type="predicted"/>
<sequence length="354" mass="40182">MEKLSIIIPVYYNEENLHPLYDDLKEKVLAKLPCDYEIVFVNDGSKDGSYDKLKELADMDPKVKLVNLARNFGEHLATLAGLSECSGTVAVRKAADLQEPSEMILQMYEKYAAGSKVVLAVREDREEPISQKLFSEVYCWMMRKFALSNMPKGGFDTFMISRQVIDIIVEIGEKNAPLTEQILWSGFESEKIYYVRKKREIGKSGWTLSKKIKLAIDSLLSFSYFPIRCISVMGVVSILVSLIWTLVLVVDYLDGHTTVEGYTTIVVLILLSFGITMLTLGILGEYIWRMFDEVRNRPAFIVDEVRQNKTDPCGAEQCETEQRGAKQCEAEQHGVEQCSARKYEPEQYGGSAER</sequence>
<evidence type="ECO:0000256" key="1">
    <source>
        <dbReference type="SAM" id="Phobius"/>
    </source>
</evidence>
<dbReference type="Pfam" id="PF00535">
    <property type="entry name" value="Glycos_transf_2"/>
    <property type="match status" value="1"/>
</dbReference>
<keyword evidence="3" id="KW-0328">Glycosyltransferase</keyword>
<evidence type="ECO:0000313" key="3">
    <source>
        <dbReference type="EMBL" id="SHK75447.1"/>
    </source>
</evidence>
<dbReference type="OrthoDB" id="9807778at2"/>
<dbReference type="CDD" id="cd04187">
    <property type="entry name" value="DPM1_like_bac"/>
    <property type="match status" value="1"/>
</dbReference>